<dbReference type="EMBL" id="QJKB01000025">
    <property type="protein sequence ID" value="PXX34917.1"/>
    <property type="molecule type" value="Genomic_DNA"/>
</dbReference>
<evidence type="ECO:0000313" key="1">
    <source>
        <dbReference type="EMBL" id="PXX34917.1"/>
    </source>
</evidence>
<dbReference type="Proteomes" id="UP000247792">
    <property type="component" value="Unassembled WGS sequence"/>
</dbReference>
<reference evidence="1 2" key="1">
    <citation type="submission" date="2018-05" db="EMBL/GenBank/DDBJ databases">
        <title>Genomic Encyclopedia of Type Strains, Phase IV (KMG-IV): sequencing the most valuable type-strain genomes for metagenomic binning, comparative biology and taxonomic classification.</title>
        <authorList>
            <person name="Goeker M."/>
        </authorList>
    </citation>
    <scope>NUCLEOTIDE SEQUENCE [LARGE SCALE GENOMIC DNA]</scope>
    <source>
        <strain evidence="1 2">DSM 19792</strain>
    </source>
</reference>
<name>A0A318IN59_9BURK</name>
<organism evidence="1 2">
    <name type="scientific">Undibacterium pigrum</name>
    <dbReference type="NCBI Taxonomy" id="401470"/>
    <lineage>
        <taxon>Bacteria</taxon>
        <taxon>Pseudomonadati</taxon>
        <taxon>Pseudomonadota</taxon>
        <taxon>Betaproteobacteria</taxon>
        <taxon>Burkholderiales</taxon>
        <taxon>Oxalobacteraceae</taxon>
        <taxon>Undibacterium</taxon>
    </lineage>
</organism>
<accession>A0A318IN59</accession>
<sequence>MAFTCGALQDTSRYDYNYPFAEREGKRCVFPLFLLFGEWFVFTCRIQNMKLKAQSPTSLPT</sequence>
<gene>
    <name evidence="1" type="ORF">DFR42_12520</name>
</gene>
<proteinExistence type="predicted"/>
<protein>
    <submittedName>
        <fullName evidence="1">Uncharacterized protein</fullName>
    </submittedName>
</protein>
<evidence type="ECO:0000313" key="2">
    <source>
        <dbReference type="Proteomes" id="UP000247792"/>
    </source>
</evidence>
<keyword evidence="2" id="KW-1185">Reference proteome</keyword>
<comment type="caution">
    <text evidence="1">The sequence shown here is derived from an EMBL/GenBank/DDBJ whole genome shotgun (WGS) entry which is preliminary data.</text>
</comment>
<dbReference type="AlphaFoldDB" id="A0A318IN59"/>